<dbReference type="InterPro" id="IPR037294">
    <property type="entry name" value="ABC_BtuC-like"/>
</dbReference>
<keyword evidence="7 8" id="KW-0472">Membrane</keyword>
<feature type="transmembrane region" description="Helical" evidence="8">
    <location>
        <begin position="118"/>
        <end position="142"/>
    </location>
</feature>
<organism evidence="9 10">
    <name type="scientific">Aciduricibacillus chroicocephali</name>
    <dbReference type="NCBI Taxonomy" id="3054939"/>
    <lineage>
        <taxon>Bacteria</taxon>
        <taxon>Bacillati</taxon>
        <taxon>Bacillota</taxon>
        <taxon>Bacilli</taxon>
        <taxon>Bacillales</taxon>
        <taxon>Bacillaceae</taxon>
        <taxon>Aciduricibacillus</taxon>
    </lineage>
</organism>
<dbReference type="InterPro" id="IPR000522">
    <property type="entry name" value="ABC_transptr_permease_BtuC"/>
</dbReference>
<keyword evidence="10" id="KW-1185">Reference proteome</keyword>
<dbReference type="EMBL" id="CP129113">
    <property type="protein sequence ID" value="WLV24455.1"/>
    <property type="molecule type" value="Genomic_DNA"/>
</dbReference>
<proteinExistence type="inferred from homology"/>
<keyword evidence="3" id="KW-0813">Transport</keyword>
<name>A0ABY9KV67_9BACI</name>
<evidence type="ECO:0000256" key="8">
    <source>
        <dbReference type="SAM" id="Phobius"/>
    </source>
</evidence>
<dbReference type="Proteomes" id="UP001180087">
    <property type="component" value="Chromosome"/>
</dbReference>
<feature type="transmembrane region" description="Helical" evidence="8">
    <location>
        <begin position="93"/>
        <end position="112"/>
    </location>
</feature>
<feature type="transmembrane region" description="Helical" evidence="8">
    <location>
        <begin position="282"/>
        <end position="300"/>
    </location>
</feature>
<dbReference type="SUPFAM" id="SSF81345">
    <property type="entry name" value="ABC transporter involved in vitamin B12 uptake, BtuC"/>
    <property type="match status" value="1"/>
</dbReference>
<evidence type="ECO:0000256" key="4">
    <source>
        <dbReference type="ARBA" id="ARBA00022475"/>
    </source>
</evidence>
<feature type="transmembrane region" description="Helical" evidence="8">
    <location>
        <begin position="64"/>
        <end position="81"/>
    </location>
</feature>
<dbReference type="Pfam" id="PF01032">
    <property type="entry name" value="FecCD"/>
    <property type="match status" value="1"/>
</dbReference>
<evidence type="ECO:0000256" key="1">
    <source>
        <dbReference type="ARBA" id="ARBA00004651"/>
    </source>
</evidence>
<keyword evidence="4" id="KW-1003">Cell membrane</keyword>
<evidence type="ECO:0000256" key="5">
    <source>
        <dbReference type="ARBA" id="ARBA00022692"/>
    </source>
</evidence>
<evidence type="ECO:0000256" key="3">
    <source>
        <dbReference type="ARBA" id="ARBA00022448"/>
    </source>
</evidence>
<keyword evidence="6 8" id="KW-1133">Transmembrane helix</keyword>
<dbReference type="Gene3D" id="1.10.3470.10">
    <property type="entry name" value="ABC transporter involved in vitamin B12 uptake, BtuC"/>
    <property type="match status" value="1"/>
</dbReference>
<comment type="subcellular location">
    <subcellularLocation>
        <location evidence="1">Cell membrane</location>
        <topology evidence="1">Multi-pass membrane protein</topology>
    </subcellularLocation>
</comment>
<feature type="transmembrane region" description="Helical" evidence="8">
    <location>
        <begin position="245"/>
        <end position="270"/>
    </location>
</feature>
<keyword evidence="5 8" id="KW-0812">Transmembrane</keyword>
<feature type="transmembrane region" description="Helical" evidence="8">
    <location>
        <begin position="154"/>
        <end position="173"/>
    </location>
</feature>
<dbReference type="PANTHER" id="PTHR30472">
    <property type="entry name" value="FERRIC ENTEROBACTIN TRANSPORT SYSTEM PERMEASE PROTEIN"/>
    <property type="match status" value="1"/>
</dbReference>
<protein>
    <submittedName>
        <fullName evidence="9">Iron ABC transporter permease</fullName>
    </submittedName>
</protein>
<comment type="similarity">
    <text evidence="2">Belongs to the binding-protein-dependent transport system permease family. FecCD subfamily.</text>
</comment>
<evidence type="ECO:0000256" key="7">
    <source>
        <dbReference type="ARBA" id="ARBA00023136"/>
    </source>
</evidence>
<dbReference type="CDD" id="cd06550">
    <property type="entry name" value="TM_ABC_iron-siderophores_like"/>
    <property type="match status" value="1"/>
</dbReference>
<evidence type="ECO:0000256" key="2">
    <source>
        <dbReference type="ARBA" id="ARBA00007935"/>
    </source>
</evidence>
<evidence type="ECO:0000313" key="9">
    <source>
        <dbReference type="EMBL" id="WLV24455.1"/>
    </source>
</evidence>
<dbReference type="RefSeq" id="WP_348027494.1">
    <property type="nucleotide sequence ID" value="NZ_CP129113.1"/>
</dbReference>
<evidence type="ECO:0000256" key="6">
    <source>
        <dbReference type="ARBA" id="ARBA00022989"/>
    </source>
</evidence>
<evidence type="ECO:0000313" key="10">
    <source>
        <dbReference type="Proteomes" id="UP001180087"/>
    </source>
</evidence>
<reference evidence="9" key="1">
    <citation type="submission" date="2023-06" db="EMBL/GenBank/DDBJ databases">
        <title>A Treasure from Seagulls: Isolation and Description of Aciduricobacillus qingdaonensis gen. nov., sp. nov., a Rare Obligately Uric Acid-utilizing Member in the Family Bacillaceae.</title>
        <authorList>
            <person name="Liu W."/>
            <person name="Wang B."/>
        </authorList>
    </citation>
    <scope>NUCLEOTIDE SEQUENCE</scope>
    <source>
        <strain evidence="9">44XB</strain>
    </source>
</reference>
<feature type="transmembrane region" description="Helical" evidence="8">
    <location>
        <begin position="199"/>
        <end position="216"/>
    </location>
</feature>
<dbReference type="PANTHER" id="PTHR30472:SF69">
    <property type="entry name" value="HEME-IRON TRANSPORT SYSTEM PERMEASE PROTEIN ISDF-RELATED"/>
    <property type="match status" value="1"/>
</dbReference>
<feature type="transmembrane region" description="Helical" evidence="8">
    <location>
        <begin position="312"/>
        <end position="332"/>
    </location>
</feature>
<accession>A0ABY9KV67</accession>
<sequence length="334" mass="35231">MIKQKVRKLPFTIIILLIMIALTAGIALSTGAAAIPLDRILPTLSGYGTFKEQFILIDLRMPRLIITFLAGMALAMSGAVLQGITRNDLADPGIIGINAGAGAAVAVFFLFFPLEAGSFVYTLPVVACLGGLLTAGLIFLFAYQRGQGFQPVKIVLSGVGFAAALSGLMVILLSGSDSRKVDFISKWIAGSIWGTDWPFIWALLPWILILFPFIWLKAHRLDLLALGEPTAIGIGVSVNRERAGLLIAAVALASAAVSVTGGIAFVGLIAPHIAKSIVGPRAHAYLPVTILFGGWMLLVADTIGRVVLEPDGIPAGTVAALIGAPYFVYLLMRK</sequence>
<gene>
    <name evidence="9" type="ORF">QR721_12545</name>
</gene>
<feature type="transmembrane region" description="Helical" evidence="8">
    <location>
        <begin position="12"/>
        <end position="35"/>
    </location>
</feature>